<evidence type="ECO:0000313" key="2">
    <source>
        <dbReference type="Proteomes" id="UP000325313"/>
    </source>
</evidence>
<evidence type="ECO:0000313" key="1">
    <source>
        <dbReference type="EMBL" id="KAA1125700.1"/>
    </source>
</evidence>
<dbReference type="AlphaFoldDB" id="A0A5B0RIT9"/>
<gene>
    <name evidence="1" type="ORF">PGTUg99_000715</name>
</gene>
<comment type="caution">
    <text evidence="1">The sequence shown here is derived from an EMBL/GenBank/DDBJ whole genome shotgun (WGS) entry which is preliminary data.</text>
</comment>
<sequence>MCRRWATSTVACDELVMADTRPLISSDSERRFRSEVAKHLDRVAPHERSDNGLPRAGITLGGPMLKIPPATLAIFATDERASILFKNVPRDAQGKVDLEGYDA</sequence>
<accession>A0A5B0RIT9</accession>
<protein>
    <submittedName>
        <fullName evidence="1">Uncharacterized protein</fullName>
    </submittedName>
</protein>
<proteinExistence type="predicted"/>
<reference evidence="1 2" key="1">
    <citation type="submission" date="2019-05" db="EMBL/GenBank/DDBJ databases">
        <title>Emergence of the Ug99 lineage of the wheat stem rust pathogen through somatic hybridization.</title>
        <authorList>
            <person name="Li F."/>
            <person name="Upadhyaya N.M."/>
            <person name="Sperschneider J."/>
            <person name="Matny O."/>
            <person name="Nguyen-Phuc H."/>
            <person name="Mago R."/>
            <person name="Raley C."/>
            <person name="Miller M.E."/>
            <person name="Silverstein K.A.T."/>
            <person name="Henningsen E."/>
            <person name="Hirsch C.D."/>
            <person name="Visser B."/>
            <person name="Pretorius Z.A."/>
            <person name="Steffenson B.J."/>
            <person name="Schwessinger B."/>
            <person name="Dodds P.N."/>
            <person name="Figueroa M."/>
        </authorList>
    </citation>
    <scope>NUCLEOTIDE SEQUENCE [LARGE SCALE GENOMIC DNA]</scope>
    <source>
        <strain evidence="1 2">Ug99</strain>
    </source>
</reference>
<dbReference type="EMBL" id="VDEP01000175">
    <property type="protein sequence ID" value="KAA1125700.1"/>
    <property type="molecule type" value="Genomic_DNA"/>
</dbReference>
<dbReference type="Proteomes" id="UP000325313">
    <property type="component" value="Unassembled WGS sequence"/>
</dbReference>
<name>A0A5B0RIT9_PUCGR</name>
<organism evidence="1 2">
    <name type="scientific">Puccinia graminis f. sp. tritici</name>
    <dbReference type="NCBI Taxonomy" id="56615"/>
    <lineage>
        <taxon>Eukaryota</taxon>
        <taxon>Fungi</taxon>
        <taxon>Dikarya</taxon>
        <taxon>Basidiomycota</taxon>
        <taxon>Pucciniomycotina</taxon>
        <taxon>Pucciniomycetes</taxon>
        <taxon>Pucciniales</taxon>
        <taxon>Pucciniaceae</taxon>
        <taxon>Puccinia</taxon>
    </lineage>
</organism>